<reference evidence="5" key="1">
    <citation type="submission" date="2021-03" db="EMBL/GenBank/DDBJ databases">
        <title>Plesiomonas shigelloides zfcc0051, isolated from zebrafish feces.</title>
        <authorList>
            <person name="Vanderhoek Z."/>
            <person name="Gaulke C."/>
        </authorList>
    </citation>
    <scope>NUCLEOTIDE SEQUENCE</scope>
    <source>
        <strain evidence="5">Zfcc0051</strain>
    </source>
</reference>
<dbReference type="PROSITE" id="PS50935">
    <property type="entry name" value="SSB"/>
    <property type="match status" value="1"/>
</dbReference>
<keyword evidence="1 4" id="KW-0639">Primosome</keyword>
<comment type="subunit">
    <text evidence="4">Homodimer. Interacts with PriA and DnaT. Component of the replication restart primosome. Primosome assembly occurs via a 'hand-off' mechanism. PriA binds to replication forks, subsequently PriB then DnaT bind; DnaT then displaces ssDNA to generate the helicase loading substrate.</text>
</comment>
<evidence type="ECO:0000256" key="3">
    <source>
        <dbReference type="ARBA" id="ARBA00023125"/>
    </source>
</evidence>
<keyword evidence="2 4" id="KW-0235">DNA replication</keyword>
<protein>
    <recommendedName>
        <fullName evidence="4">Replication restart protein PriB</fullName>
    </recommendedName>
</protein>
<name>A0A1A9AZT1_PLESH</name>
<dbReference type="InterPro" id="IPR023646">
    <property type="entry name" value="Prisomal_replication_PriB"/>
</dbReference>
<comment type="function">
    <text evidence="4">Involved in the restart of stalled replication forks, which reloads the replicative helicase on sites other than the origin of replication; the PriA-PriB pathway is the major replication restart pathway. During primosome assembly it facilitates complex formation between PriA and DnaT on DNA; stabilizes PriA on DNA. Stimulates the DNA unwinding activity of PriA helicase.</text>
</comment>
<dbReference type="GeneID" id="69704494"/>
<evidence type="ECO:0000256" key="1">
    <source>
        <dbReference type="ARBA" id="ARBA00022515"/>
    </source>
</evidence>
<dbReference type="EMBL" id="JAFNAA010000005">
    <property type="protein sequence ID" value="MBO1107796.1"/>
    <property type="molecule type" value="Genomic_DNA"/>
</dbReference>
<comment type="similarity">
    <text evidence="4">Belongs to the PriB family.</text>
</comment>
<dbReference type="InterPro" id="IPR012340">
    <property type="entry name" value="NA-bd_OB-fold"/>
</dbReference>
<dbReference type="GO" id="GO:0006269">
    <property type="term" value="P:DNA replication, synthesis of primer"/>
    <property type="evidence" value="ECO:0007669"/>
    <property type="project" value="UniProtKB-KW"/>
</dbReference>
<evidence type="ECO:0000256" key="4">
    <source>
        <dbReference type="HAMAP-Rule" id="MF_00720"/>
    </source>
</evidence>
<keyword evidence="3 4" id="KW-0238">DNA-binding</keyword>
<dbReference type="Pfam" id="PF22657">
    <property type="entry name" value="SSB_1"/>
    <property type="match status" value="1"/>
</dbReference>
<evidence type="ECO:0000256" key="2">
    <source>
        <dbReference type="ARBA" id="ARBA00022705"/>
    </source>
</evidence>
<dbReference type="InterPro" id="IPR000424">
    <property type="entry name" value="Primosome_PriB/ssb"/>
</dbReference>
<dbReference type="Gene3D" id="2.40.50.140">
    <property type="entry name" value="Nucleic acid-binding proteins"/>
    <property type="match status" value="1"/>
</dbReference>
<comment type="caution">
    <text evidence="5">The sequence shown here is derived from an EMBL/GenBank/DDBJ whole genome shotgun (WGS) entry which is preliminary data.</text>
</comment>
<proteinExistence type="inferred from homology"/>
<dbReference type="HAMAP" id="MF_00720">
    <property type="entry name" value="PriB"/>
    <property type="match status" value="1"/>
</dbReference>
<sequence length="115" mass="12532">MTTNRLVLSGTVCKAPKRSVSPAGIPHCQFVLEHRSVQQEAGFQRQAWCRIVVVLSGQASQANTHRLAVGSNLMASGFITQHQTRNGLNQLVLHAEQIEFIDSGDKPHGTLFPSS</sequence>
<dbReference type="GO" id="GO:0003697">
    <property type="term" value="F:single-stranded DNA binding"/>
    <property type="evidence" value="ECO:0007669"/>
    <property type="project" value="UniProtKB-UniRule"/>
</dbReference>
<evidence type="ECO:0000313" key="5">
    <source>
        <dbReference type="EMBL" id="MBO1107796.1"/>
    </source>
</evidence>
<dbReference type="RefSeq" id="WP_071849706.1">
    <property type="nucleotide sequence ID" value="NZ_CP027852.1"/>
</dbReference>
<dbReference type="Proteomes" id="UP000664658">
    <property type="component" value="Unassembled WGS sequence"/>
</dbReference>
<dbReference type="SUPFAM" id="SSF50249">
    <property type="entry name" value="Nucleic acid-binding proteins"/>
    <property type="match status" value="1"/>
</dbReference>
<dbReference type="GO" id="GO:1990077">
    <property type="term" value="C:primosome complex"/>
    <property type="evidence" value="ECO:0007669"/>
    <property type="project" value="UniProtKB-UniRule"/>
</dbReference>
<dbReference type="AlphaFoldDB" id="A0A1A9AZT1"/>
<dbReference type="KEGG" id="pshi:SAMEA2665130_2726"/>
<accession>A0A1A9AZT1</accession>
<evidence type="ECO:0000313" key="6">
    <source>
        <dbReference type="Proteomes" id="UP000664658"/>
    </source>
</evidence>
<gene>
    <name evidence="4 5" type="primary">priB</name>
    <name evidence="5" type="ORF">J2R62_06110</name>
</gene>
<dbReference type="PIRSF" id="PIRSF003135">
    <property type="entry name" value="Primosomal_n"/>
    <property type="match status" value="1"/>
</dbReference>
<dbReference type="NCBIfam" id="TIGR04418">
    <property type="entry name" value="PriB_gamma"/>
    <property type="match status" value="1"/>
</dbReference>
<organism evidence="5 6">
    <name type="scientific">Plesiomonas shigelloides</name>
    <name type="common">Aeromonas shigelloides</name>
    <dbReference type="NCBI Taxonomy" id="703"/>
    <lineage>
        <taxon>Bacteria</taxon>
        <taxon>Pseudomonadati</taxon>
        <taxon>Pseudomonadota</taxon>
        <taxon>Gammaproteobacteria</taxon>
        <taxon>Enterobacterales</taxon>
        <taxon>Enterobacteriaceae</taxon>
        <taxon>Plesiomonas</taxon>
    </lineage>
</organism>